<feature type="domain" description="HTH hxlR-type" evidence="4">
    <location>
        <begin position="11"/>
        <end position="114"/>
    </location>
</feature>
<evidence type="ECO:0000313" key="5">
    <source>
        <dbReference type="EMBL" id="KAA6431599.1"/>
    </source>
</evidence>
<gene>
    <name evidence="5" type="ORF">FEM33_25170</name>
</gene>
<reference evidence="5 6" key="1">
    <citation type="submission" date="2019-05" db="EMBL/GenBank/DDBJ databases">
        <authorList>
            <person name="Qu J.-H."/>
        </authorList>
    </citation>
    <scope>NUCLEOTIDE SEQUENCE [LARGE SCALE GENOMIC DNA]</scope>
    <source>
        <strain evidence="5 6">NS28</strain>
    </source>
</reference>
<dbReference type="SUPFAM" id="SSF46785">
    <property type="entry name" value="Winged helix' DNA-binding domain"/>
    <property type="match status" value="1"/>
</dbReference>
<dbReference type="InterPro" id="IPR036388">
    <property type="entry name" value="WH-like_DNA-bd_sf"/>
</dbReference>
<organism evidence="5 6">
    <name type="scientific">Dyadobacter flavalbus</name>
    <dbReference type="NCBI Taxonomy" id="2579942"/>
    <lineage>
        <taxon>Bacteria</taxon>
        <taxon>Pseudomonadati</taxon>
        <taxon>Bacteroidota</taxon>
        <taxon>Cytophagia</taxon>
        <taxon>Cytophagales</taxon>
        <taxon>Spirosomataceae</taxon>
        <taxon>Dyadobacter</taxon>
    </lineage>
</organism>
<dbReference type="PANTHER" id="PTHR33204:SF29">
    <property type="entry name" value="TRANSCRIPTIONAL REGULATOR"/>
    <property type="match status" value="1"/>
</dbReference>
<evidence type="ECO:0000259" key="4">
    <source>
        <dbReference type="PROSITE" id="PS51118"/>
    </source>
</evidence>
<dbReference type="GO" id="GO:0003677">
    <property type="term" value="F:DNA binding"/>
    <property type="evidence" value="ECO:0007669"/>
    <property type="project" value="UniProtKB-KW"/>
</dbReference>
<dbReference type="InterPro" id="IPR036390">
    <property type="entry name" value="WH_DNA-bd_sf"/>
</dbReference>
<dbReference type="PROSITE" id="PS51118">
    <property type="entry name" value="HTH_HXLR"/>
    <property type="match status" value="1"/>
</dbReference>
<evidence type="ECO:0000313" key="6">
    <source>
        <dbReference type="Proteomes" id="UP000323994"/>
    </source>
</evidence>
<name>A0A5M8Q6R7_9BACT</name>
<accession>A0A5M8Q6R7</accession>
<keyword evidence="1" id="KW-0805">Transcription regulation</keyword>
<dbReference type="RefSeq" id="WP_139014727.1">
    <property type="nucleotide sequence ID" value="NZ_VBSN01000073.1"/>
</dbReference>
<dbReference type="Proteomes" id="UP000323994">
    <property type="component" value="Unassembled WGS sequence"/>
</dbReference>
<evidence type="ECO:0000256" key="2">
    <source>
        <dbReference type="ARBA" id="ARBA00023125"/>
    </source>
</evidence>
<evidence type="ECO:0000256" key="3">
    <source>
        <dbReference type="ARBA" id="ARBA00023163"/>
    </source>
</evidence>
<comment type="caution">
    <text evidence="5">The sequence shown here is derived from an EMBL/GenBank/DDBJ whole genome shotgun (WGS) entry which is preliminary data.</text>
</comment>
<protein>
    <submittedName>
        <fullName evidence="5">Helix-turn-helix transcriptional regulator</fullName>
    </submittedName>
</protein>
<dbReference type="Pfam" id="PF01638">
    <property type="entry name" value="HxlR"/>
    <property type="match status" value="1"/>
</dbReference>
<dbReference type="PANTHER" id="PTHR33204">
    <property type="entry name" value="TRANSCRIPTIONAL REGULATOR, MARR FAMILY"/>
    <property type="match status" value="1"/>
</dbReference>
<proteinExistence type="predicted"/>
<keyword evidence="2" id="KW-0238">DNA-binding</keyword>
<evidence type="ECO:0000256" key="1">
    <source>
        <dbReference type="ARBA" id="ARBA00023015"/>
    </source>
</evidence>
<keyword evidence="3" id="KW-0804">Transcription</keyword>
<dbReference type="AlphaFoldDB" id="A0A5M8Q6R7"/>
<dbReference type="EMBL" id="VBSN01000073">
    <property type="protein sequence ID" value="KAA6431599.1"/>
    <property type="molecule type" value="Genomic_DNA"/>
</dbReference>
<sequence>MERKLHTKETCKQSVTEITDALYVLNGKWKLPLIVSLTNGPKRFNEIQRELKNITPKVLSKELRELEQNEFVIRKVFDTVPVSVTYELTEYSKCLDDIIEALRAFGQQHRERIIGKNKSSSVHEHAAELPEPEYADELEVLK</sequence>
<dbReference type="Gene3D" id="1.10.10.10">
    <property type="entry name" value="Winged helix-like DNA-binding domain superfamily/Winged helix DNA-binding domain"/>
    <property type="match status" value="1"/>
</dbReference>
<dbReference type="InterPro" id="IPR002577">
    <property type="entry name" value="HTH_HxlR"/>
</dbReference>
<dbReference type="OrthoDB" id="769662at2"/>
<keyword evidence="6" id="KW-1185">Reference proteome</keyword>